<gene>
    <name evidence="1" type="ORF">RPERSI_LOCUS12484</name>
</gene>
<evidence type="ECO:0000313" key="1">
    <source>
        <dbReference type="EMBL" id="CAG8734257.1"/>
    </source>
</evidence>
<reference evidence="1" key="1">
    <citation type="submission" date="2021-06" db="EMBL/GenBank/DDBJ databases">
        <authorList>
            <person name="Kallberg Y."/>
            <person name="Tangrot J."/>
            <person name="Rosling A."/>
        </authorList>
    </citation>
    <scope>NUCLEOTIDE SEQUENCE</scope>
    <source>
        <strain evidence="1">MA461A</strain>
    </source>
</reference>
<organism evidence="1 2">
    <name type="scientific">Racocetra persica</name>
    <dbReference type="NCBI Taxonomy" id="160502"/>
    <lineage>
        <taxon>Eukaryota</taxon>
        <taxon>Fungi</taxon>
        <taxon>Fungi incertae sedis</taxon>
        <taxon>Mucoromycota</taxon>
        <taxon>Glomeromycotina</taxon>
        <taxon>Glomeromycetes</taxon>
        <taxon>Diversisporales</taxon>
        <taxon>Gigasporaceae</taxon>
        <taxon>Racocetra</taxon>
    </lineage>
</organism>
<feature type="non-terminal residue" evidence="1">
    <location>
        <position position="1"/>
    </location>
</feature>
<accession>A0ACA9Q2Y7</accession>
<dbReference type="Proteomes" id="UP000789920">
    <property type="component" value="Unassembled WGS sequence"/>
</dbReference>
<protein>
    <submittedName>
        <fullName evidence="1">4725_t:CDS:1</fullName>
    </submittedName>
</protein>
<name>A0ACA9Q2Y7_9GLOM</name>
<comment type="caution">
    <text evidence="1">The sequence shown here is derived from an EMBL/GenBank/DDBJ whole genome shotgun (WGS) entry which is preliminary data.</text>
</comment>
<keyword evidence="2" id="KW-1185">Reference proteome</keyword>
<proteinExistence type="predicted"/>
<evidence type="ECO:0000313" key="2">
    <source>
        <dbReference type="Proteomes" id="UP000789920"/>
    </source>
</evidence>
<feature type="non-terminal residue" evidence="1">
    <location>
        <position position="85"/>
    </location>
</feature>
<dbReference type="EMBL" id="CAJVQC010026787">
    <property type="protein sequence ID" value="CAG8734257.1"/>
    <property type="molecule type" value="Genomic_DNA"/>
</dbReference>
<sequence>PGYFETKVLEKIADQLDKIFINTRIIENFNCILQTTSQYLLEVIVPETTIHLIMDNLECEYVDTTDIMKENVLYRLIVNLSDKKP</sequence>